<dbReference type="PROSITE" id="PS51184">
    <property type="entry name" value="JMJC"/>
    <property type="match status" value="1"/>
</dbReference>
<dbReference type="PANTHER" id="PTHR12461:SF105">
    <property type="entry name" value="HYPOXIA-INDUCIBLE FACTOR 1-ALPHA INHIBITOR"/>
    <property type="match status" value="1"/>
</dbReference>
<gene>
    <name evidence="2" type="ORF">SAMN04487998_3312</name>
</gene>
<dbReference type="PANTHER" id="PTHR12461">
    <property type="entry name" value="HYPOXIA-INDUCIBLE FACTOR 1 ALPHA INHIBITOR-RELATED"/>
    <property type="match status" value="1"/>
</dbReference>
<dbReference type="Proteomes" id="UP000198697">
    <property type="component" value="Unassembled WGS sequence"/>
</dbReference>
<evidence type="ECO:0000313" key="3">
    <source>
        <dbReference type="Proteomes" id="UP000198697"/>
    </source>
</evidence>
<sequence>MQKIQIVDTISGPDFHERFVKTNTPVLIRNMAQQWRALHAWNEAEYFEGIENGVKLATKVGDVSKGQREMVLLSNYVRQLQDYEACIARGEEARRPAYLHDVPIFNLIPGLIKDIMPFPTELLPEWYHEQWYNYIQFFMGATGSLTPLHFDTLCTHNLFFQVAGRKRFLLIPPNQKEKCYVEGWRWARFDPNQPDYEKFPLAQGVNVMEVELDAGDILFMPSGTLHQVHGLSYSVSFNIDWHTTKSARKGVMSVFRGAPRQNGYYNMLILAGLSLKVPPRYIFPRYKSYLNYVS</sequence>
<reference evidence="3" key="1">
    <citation type="submission" date="2016-10" db="EMBL/GenBank/DDBJ databases">
        <authorList>
            <person name="Varghese N."/>
            <person name="Submissions S."/>
        </authorList>
    </citation>
    <scope>NUCLEOTIDE SEQUENCE [LARGE SCALE GENOMIC DNA]</scope>
    <source>
        <strain evidence="3">DSM 15310</strain>
    </source>
</reference>
<proteinExistence type="predicted"/>
<evidence type="ECO:0000313" key="2">
    <source>
        <dbReference type="EMBL" id="SET96697.1"/>
    </source>
</evidence>
<dbReference type="AlphaFoldDB" id="A0A1I0IK02"/>
<keyword evidence="3" id="KW-1185">Reference proteome</keyword>
<dbReference type="Pfam" id="PF13621">
    <property type="entry name" value="Cupin_8"/>
    <property type="match status" value="1"/>
</dbReference>
<dbReference type="SUPFAM" id="SSF51197">
    <property type="entry name" value="Clavaminate synthase-like"/>
    <property type="match status" value="1"/>
</dbReference>
<feature type="domain" description="JmjC" evidence="1">
    <location>
        <begin position="91"/>
        <end position="258"/>
    </location>
</feature>
<dbReference type="SMART" id="SM00558">
    <property type="entry name" value="JmjC"/>
    <property type="match status" value="1"/>
</dbReference>
<dbReference type="EMBL" id="FOHS01000005">
    <property type="protein sequence ID" value="SET96697.1"/>
    <property type="molecule type" value="Genomic_DNA"/>
</dbReference>
<dbReference type="RefSeq" id="WP_092773622.1">
    <property type="nucleotide sequence ID" value="NZ_FOHS01000005.1"/>
</dbReference>
<accession>A0A1I0IK02</accession>
<protein>
    <submittedName>
        <fullName evidence="2">Cupin-like domain-containing protein</fullName>
    </submittedName>
</protein>
<dbReference type="Gene3D" id="2.60.120.650">
    <property type="entry name" value="Cupin"/>
    <property type="match status" value="1"/>
</dbReference>
<dbReference type="InterPro" id="IPR041667">
    <property type="entry name" value="Cupin_8"/>
</dbReference>
<evidence type="ECO:0000259" key="1">
    <source>
        <dbReference type="PROSITE" id="PS51184"/>
    </source>
</evidence>
<dbReference type="InterPro" id="IPR003347">
    <property type="entry name" value="JmjC_dom"/>
</dbReference>
<dbReference type="OrthoDB" id="2942327at2"/>
<organism evidence="2 3">
    <name type="scientific">Hymenobacter actinosclerus</name>
    <dbReference type="NCBI Taxonomy" id="82805"/>
    <lineage>
        <taxon>Bacteria</taxon>
        <taxon>Pseudomonadati</taxon>
        <taxon>Bacteroidota</taxon>
        <taxon>Cytophagia</taxon>
        <taxon>Cytophagales</taxon>
        <taxon>Hymenobacteraceae</taxon>
        <taxon>Hymenobacter</taxon>
    </lineage>
</organism>
<dbReference type="STRING" id="82805.SAMN04487998_3312"/>
<name>A0A1I0IK02_9BACT</name>